<evidence type="ECO:0000256" key="8">
    <source>
        <dbReference type="ARBA" id="ARBA00022917"/>
    </source>
</evidence>
<dbReference type="HAMAP" id="MF_02075">
    <property type="entry name" value="Asp_tRNA_synth_type2"/>
    <property type="match status" value="1"/>
</dbReference>
<comment type="subunit">
    <text evidence="10">Homodimer.</text>
</comment>
<dbReference type="EC" id="6.1.1.23" evidence="10"/>
<dbReference type="FunFam" id="3.30.930.10:FF:000038">
    <property type="entry name" value="Aspartate--tRNA ligase"/>
    <property type="match status" value="1"/>
</dbReference>
<organism evidence="12 13">
    <name type="scientific">Methanooceanicella nereidis</name>
    <dbReference type="NCBI Taxonomy" id="2052831"/>
    <lineage>
        <taxon>Archaea</taxon>
        <taxon>Methanobacteriati</taxon>
        <taxon>Methanobacteriota</taxon>
        <taxon>Stenosarchaea group</taxon>
        <taxon>Methanomicrobia</taxon>
        <taxon>Methanocellales</taxon>
        <taxon>Methanocellaceae</taxon>
        <taxon>Methanooceanicella</taxon>
    </lineage>
</organism>
<dbReference type="GO" id="GO:0050560">
    <property type="term" value="F:aspartate-tRNA(Asn) ligase activity"/>
    <property type="evidence" value="ECO:0007669"/>
    <property type="project" value="UniProtKB-EC"/>
</dbReference>
<evidence type="ECO:0000313" key="12">
    <source>
        <dbReference type="EMBL" id="MCD1294098.1"/>
    </source>
</evidence>
<feature type="binding site" evidence="10">
    <location>
        <begin position="222"/>
        <end position="224"/>
    </location>
    <ligand>
        <name>ATP</name>
        <dbReference type="ChEBI" id="CHEBI:30616"/>
    </ligand>
</feature>
<comment type="function">
    <text evidence="10">Aspartyl-tRNA synthetase with relaxed tRNA specificity since it is able to aspartylate not only its cognate tRNA(Asp) but also tRNA(Asn). Reaction proceeds in two steps: L-aspartate is first activated by ATP to form Asp-AMP and then transferred to the acceptor end of tRNA(Asp/Asn).</text>
</comment>
<keyword evidence="9 10" id="KW-0030">Aminoacyl-tRNA synthetase</keyword>
<dbReference type="Gene3D" id="2.40.50.140">
    <property type="entry name" value="Nucleic acid-binding proteins"/>
    <property type="match status" value="1"/>
</dbReference>
<feature type="binding site" evidence="10">
    <location>
        <position position="360"/>
    </location>
    <ligand>
        <name>L-aspartate</name>
        <dbReference type="ChEBI" id="CHEBI:29991"/>
    </ligand>
</feature>
<dbReference type="GO" id="GO:0005829">
    <property type="term" value="C:cytosol"/>
    <property type="evidence" value="ECO:0007669"/>
    <property type="project" value="TreeGrafter"/>
</dbReference>
<keyword evidence="7 10" id="KW-0460">Magnesium</keyword>
<feature type="binding site" evidence="10">
    <location>
        <begin position="214"/>
        <end position="216"/>
    </location>
    <ligand>
        <name>ATP</name>
        <dbReference type="ChEBI" id="CHEBI:30616"/>
    </ligand>
</feature>
<evidence type="ECO:0000256" key="4">
    <source>
        <dbReference type="ARBA" id="ARBA00022598"/>
    </source>
</evidence>
<dbReference type="InterPro" id="IPR004523">
    <property type="entry name" value="Asp-tRNA_synthase_2"/>
</dbReference>
<comment type="cofactor">
    <cofactor evidence="10">
        <name>Mg(2+)</name>
        <dbReference type="ChEBI" id="CHEBI:18420"/>
    </cofactor>
    <text evidence="10">Binds 3 Mg(2+) cations per subunit. The strongest magnesium site (Mg1) is bound to the beta- and gamma-phosphates of ATP and four water molecules complete its coordination sphere.</text>
</comment>
<dbReference type="InterPro" id="IPR045864">
    <property type="entry name" value="aa-tRNA-synth_II/BPL/LPL"/>
</dbReference>
<evidence type="ECO:0000313" key="13">
    <source>
        <dbReference type="Proteomes" id="UP001320159"/>
    </source>
</evidence>
<dbReference type="SUPFAM" id="SSF50249">
    <property type="entry name" value="Nucleic acid-binding proteins"/>
    <property type="match status" value="1"/>
</dbReference>
<evidence type="ECO:0000256" key="2">
    <source>
        <dbReference type="ARBA" id="ARBA00005312"/>
    </source>
</evidence>
<keyword evidence="6 10" id="KW-0067">ATP-binding</keyword>
<dbReference type="InterPro" id="IPR006195">
    <property type="entry name" value="aa-tRNA-synth_II"/>
</dbReference>
<protein>
    <recommendedName>
        <fullName evidence="10">Aspartate--tRNA(Asp/Asn) ligase</fullName>
        <ecNumber evidence="10">6.1.1.23</ecNumber>
    </recommendedName>
    <alternativeName>
        <fullName evidence="10">Aspartyl-tRNA synthetase</fullName>
        <shortName evidence="10">AspRS</shortName>
    </alternativeName>
    <alternativeName>
        <fullName evidence="10">Non-discriminating aspartyl-tRNA synthetase</fullName>
        <shortName evidence="10">ND-AspRS</shortName>
    </alternativeName>
</protein>
<keyword evidence="4 10" id="KW-0436">Ligase</keyword>
<dbReference type="PROSITE" id="PS50862">
    <property type="entry name" value="AA_TRNA_LIGASE_II"/>
    <property type="match status" value="1"/>
</dbReference>
<evidence type="ECO:0000256" key="6">
    <source>
        <dbReference type="ARBA" id="ARBA00022840"/>
    </source>
</evidence>
<comment type="catalytic activity">
    <reaction evidence="10">
        <text>tRNA(Asx) + L-aspartate + ATP = L-aspartyl-tRNA(Asx) + AMP + diphosphate</text>
        <dbReference type="Rhea" id="RHEA:18349"/>
        <dbReference type="Rhea" id="RHEA-COMP:9710"/>
        <dbReference type="Rhea" id="RHEA-COMP:9711"/>
        <dbReference type="ChEBI" id="CHEBI:29991"/>
        <dbReference type="ChEBI" id="CHEBI:30616"/>
        <dbReference type="ChEBI" id="CHEBI:33019"/>
        <dbReference type="ChEBI" id="CHEBI:78442"/>
        <dbReference type="ChEBI" id="CHEBI:78516"/>
        <dbReference type="ChEBI" id="CHEBI:456215"/>
        <dbReference type="EC" id="6.1.1.23"/>
    </reaction>
</comment>
<gene>
    <name evidence="10" type="primary">aspS</name>
    <name evidence="12" type="ORF">CUJ83_03700</name>
</gene>
<proteinExistence type="inferred from homology"/>
<accession>A0AAP2RB58</accession>
<dbReference type="GO" id="GO:0005524">
    <property type="term" value="F:ATP binding"/>
    <property type="evidence" value="ECO:0007669"/>
    <property type="project" value="UniProtKB-UniRule"/>
</dbReference>
<feature type="binding site" evidence="10">
    <location>
        <begin position="405"/>
        <end position="408"/>
    </location>
    <ligand>
        <name>ATP</name>
        <dbReference type="ChEBI" id="CHEBI:30616"/>
    </ligand>
</feature>
<feature type="binding site" evidence="10">
    <location>
        <position position="357"/>
    </location>
    <ligand>
        <name>Mg(2+)</name>
        <dbReference type="ChEBI" id="CHEBI:18420"/>
        <label>3</label>
    </ligand>
</feature>
<feature type="binding site" evidence="10">
    <location>
        <position position="357"/>
    </location>
    <ligand>
        <name>Mg(2+)</name>
        <dbReference type="ChEBI" id="CHEBI:18420"/>
        <label>2</label>
    </ligand>
</feature>
<dbReference type="RefSeq" id="WP_369423872.1">
    <property type="nucleotide sequence ID" value="NZ_PGCK01000002.1"/>
</dbReference>
<evidence type="ECO:0000256" key="3">
    <source>
        <dbReference type="ARBA" id="ARBA00022490"/>
    </source>
</evidence>
<evidence type="ECO:0000256" key="7">
    <source>
        <dbReference type="ARBA" id="ARBA00022842"/>
    </source>
</evidence>
<comment type="caution">
    <text evidence="10">Lacks conserved residue(s) required for the propagation of feature annotation.</text>
</comment>
<evidence type="ECO:0000259" key="11">
    <source>
        <dbReference type="PROSITE" id="PS50862"/>
    </source>
</evidence>
<dbReference type="NCBIfam" id="NF003483">
    <property type="entry name" value="PRK05159.1"/>
    <property type="match status" value="1"/>
</dbReference>
<evidence type="ECO:0000256" key="5">
    <source>
        <dbReference type="ARBA" id="ARBA00022741"/>
    </source>
</evidence>
<dbReference type="SUPFAM" id="SSF55681">
    <property type="entry name" value="Class II aaRS and biotin synthetases"/>
    <property type="match status" value="1"/>
</dbReference>
<dbReference type="PRINTS" id="PR01042">
    <property type="entry name" value="TRNASYNTHASP"/>
</dbReference>
<feature type="binding site" evidence="10">
    <location>
        <position position="364"/>
    </location>
    <ligand>
        <name>L-aspartate</name>
        <dbReference type="ChEBI" id="CHEBI:29991"/>
    </ligand>
</feature>
<dbReference type="InterPro" id="IPR012340">
    <property type="entry name" value="NA-bd_OB-fold"/>
</dbReference>
<comment type="caution">
    <text evidence="12">The sequence shown here is derived from an EMBL/GenBank/DDBJ whole genome shotgun (WGS) entry which is preliminary data.</text>
</comment>
<keyword evidence="3 10" id="KW-0963">Cytoplasm</keyword>
<dbReference type="Proteomes" id="UP001320159">
    <property type="component" value="Unassembled WGS sequence"/>
</dbReference>
<dbReference type="GO" id="GO:0017101">
    <property type="term" value="C:aminoacyl-tRNA synthetase multienzyme complex"/>
    <property type="evidence" value="ECO:0007669"/>
    <property type="project" value="TreeGrafter"/>
</dbReference>
<keyword evidence="8 10" id="KW-0648">Protein biosynthesis</keyword>
<dbReference type="CDD" id="cd04316">
    <property type="entry name" value="ND_PkAspRS_like_N"/>
    <property type="match status" value="1"/>
</dbReference>
<feature type="domain" description="Aminoacyl-transfer RNA synthetases class-II family profile" evidence="11">
    <location>
        <begin position="137"/>
        <end position="434"/>
    </location>
</feature>
<evidence type="ECO:0000256" key="9">
    <source>
        <dbReference type="ARBA" id="ARBA00023146"/>
    </source>
</evidence>
<dbReference type="GO" id="GO:0003723">
    <property type="term" value="F:RNA binding"/>
    <property type="evidence" value="ECO:0007669"/>
    <property type="project" value="TreeGrafter"/>
</dbReference>
<feature type="site" description="Important for tRNA non-discrimination" evidence="10">
    <location>
        <position position="85"/>
    </location>
</feature>
<dbReference type="GO" id="GO:0000287">
    <property type="term" value="F:magnesium ion binding"/>
    <property type="evidence" value="ECO:0007669"/>
    <property type="project" value="UniProtKB-UniRule"/>
</dbReference>
<dbReference type="InterPro" id="IPR004364">
    <property type="entry name" value="Aa-tRNA-synt_II"/>
</dbReference>
<feature type="binding site" evidence="10">
    <location>
        <position position="170"/>
    </location>
    <ligand>
        <name>L-aspartate</name>
        <dbReference type="ChEBI" id="CHEBI:29991"/>
    </ligand>
</feature>
<dbReference type="Pfam" id="PF01336">
    <property type="entry name" value="tRNA_anti-codon"/>
    <property type="match status" value="1"/>
</dbReference>
<reference evidence="12 13" key="1">
    <citation type="submission" date="2017-11" db="EMBL/GenBank/DDBJ databases">
        <title>Isolation and Characterization of Family Methanocellaceae Species from Potential Methane Hydrate Area Offshore Southwestern Taiwan.</title>
        <authorList>
            <person name="Zhang W.-L."/>
            <person name="Chen W.-C."/>
            <person name="Lai M.-C."/>
            <person name="Chen S.-C."/>
        </authorList>
    </citation>
    <scope>NUCLEOTIDE SEQUENCE [LARGE SCALE GENOMIC DNA]</scope>
    <source>
        <strain evidence="12 13">CWC-04</strain>
    </source>
</reference>
<dbReference type="CDD" id="cd00776">
    <property type="entry name" value="AsxRS_core"/>
    <property type="match status" value="1"/>
</dbReference>
<dbReference type="GO" id="GO:0006422">
    <property type="term" value="P:aspartyl-tRNA aminoacylation"/>
    <property type="evidence" value="ECO:0007669"/>
    <property type="project" value="UniProtKB-UniRule"/>
</dbReference>
<feature type="region of interest" description="Aspartate" evidence="10">
    <location>
        <begin position="192"/>
        <end position="195"/>
    </location>
</feature>
<dbReference type="PANTHER" id="PTHR43450:SF1">
    <property type="entry name" value="ASPARTATE--TRNA LIGASE, CYTOPLASMIC"/>
    <property type="match status" value="1"/>
</dbReference>
<keyword evidence="10" id="KW-0479">Metal-binding</keyword>
<evidence type="ECO:0000256" key="10">
    <source>
        <dbReference type="HAMAP-Rule" id="MF_02075"/>
    </source>
</evidence>
<feature type="binding site" evidence="10">
    <location>
        <position position="214"/>
    </location>
    <ligand>
        <name>L-aspartate</name>
        <dbReference type="ChEBI" id="CHEBI:29991"/>
    </ligand>
</feature>
<comment type="subcellular location">
    <subcellularLocation>
        <location evidence="1 10">Cytoplasm</location>
    </subcellularLocation>
</comment>
<comment type="similarity">
    <text evidence="2 10">Belongs to the class-II aminoacyl-tRNA synthetase family. Type 2 subfamily.</text>
</comment>
<keyword evidence="13" id="KW-1185">Reference proteome</keyword>
<sequence>MKRTHYSKDIKPEMNGDTVVINGWVHEIRDFGGLAFLIVRDREGLMQVTMPKKKVPKEVVDKLKGLSRESVVSVTAAVKAEAKAPSGFELIPSCIEVLSLADSPLPLDPTGKVPAELDTRLDARFIDIRSPEVTAVFIIRSNMIKAVRDYLCSQGCLEIATPKIVATATEGGTALFPISYFEREAFLNQSPQLYKQMMMAAGMDRVYEIGPIFRAEEHATRKHLNEATSIDVELSFATHEDAMELLENTIAYVYQYVKDNCEKQLKLLNIDLQVPKTPFKRLKYKEAMDIIKNDPECAELDYGDDLTTQAENYLGQAIGEHYFIVDWPTGIRAFYSQSCDSDPSVCKAFDLMHPRMELSSGAQREHRHDELVMNLEARDLNPESFKFYLDAFRFGMPPHAGWGLGAERLLQTMLNLNNVREAVLFPRDRVRLTP</sequence>
<dbReference type="NCBIfam" id="TIGR00458">
    <property type="entry name" value="aspS_nondisc"/>
    <property type="match status" value="1"/>
</dbReference>
<evidence type="ECO:0000256" key="1">
    <source>
        <dbReference type="ARBA" id="ARBA00004496"/>
    </source>
</evidence>
<feature type="binding site" evidence="10">
    <location>
        <position position="360"/>
    </location>
    <ligand>
        <name>Mg(2+)</name>
        <dbReference type="ChEBI" id="CHEBI:18420"/>
        <label>2</label>
    </ligand>
</feature>
<dbReference type="PANTHER" id="PTHR43450">
    <property type="entry name" value="ASPARTYL-TRNA SYNTHETASE"/>
    <property type="match status" value="1"/>
</dbReference>
<dbReference type="InterPro" id="IPR002312">
    <property type="entry name" value="Asp/Asn-tRNA-synth_IIb"/>
</dbReference>
<name>A0AAP2RB58_9EURY</name>
<keyword evidence="5 10" id="KW-0547">Nucleotide-binding</keyword>
<dbReference type="Pfam" id="PF00152">
    <property type="entry name" value="tRNA-synt_2"/>
    <property type="match status" value="1"/>
</dbReference>
<dbReference type="EMBL" id="PGCK01000002">
    <property type="protein sequence ID" value="MCD1294098.1"/>
    <property type="molecule type" value="Genomic_DNA"/>
</dbReference>
<dbReference type="InterPro" id="IPR004365">
    <property type="entry name" value="NA-bd_OB_tRNA"/>
</dbReference>
<dbReference type="GO" id="GO:0004815">
    <property type="term" value="F:aspartate-tRNA ligase activity"/>
    <property type="evidence" value="ECO:0007669"/>
    <property type="project" value="UniProtKB-UniRule"/>
</dbReference>
<feature type="binding site" evidence="10">
    <location>
        <position position="357"/>
    </location>
    <ligand>
        <name>ATP</name>
        <dbReference type="ChEBI" id="CHEBI:30616"/>
    </ligand>
</feature>
<dbReference type="Gene3D" id="3.30.930.10">
    <property type="entry name" value="Bira Bifunctional Protein, Domain 2"/>
    <property type="match status" value="1"/>
</dbReference>
<dbReference type="AlphaFoldDB" id="A0AAP2RB58"/>